<gene>
    <name evidence="2" type="ORF">OBBRIDRAFT_891088</name>
</gene>
<dbReference type="Proteomes" id="UP000250043">
    <property type="component" value="Unassembled WGS sequence"/>
</dbReference>
<keyword evidence="3" id="KW-1185">Reference proteome</keyword>
<feature type="region of interest" description="Disordered" evidence="1">
    <location>
        <begin position="237"/>
        <end position="288"/>
    </location>
</feature>
<reference evidence="2 3" key="1">
    <citation type="submission" date="2016-07" db="EMBL/GenBank/DDBJ databases">
        <title>Draft genome of the white-rot fungus Obba rivulosa 3A-2.</title>
        <authorList>
            <consortium name="DOE Joint Genome Institute"/>
            <person name="Miettinen O."/>
            <person name="Riley R."/>
            <person name="Acob R."/>
            <person name="Barry K."/>
            <person name="Cullen D."/>
            <person name="De Vries R."/>
            <person name="Hainaut M."/>
            <person name="Hatakka A."/>
            <person name="Henrissat B."/>
            <person name="Hilden K."/>
            <person name="Kuo R."/>
            <person name="Labutti K."/>
            <person name="Lipzen A."/>
            <person name="Makela M.R."/>
            <person name="Sandor L."/>
            <person name="Spatafora J.W."/>
            <person name="Grigoriev I.V."/>
            <person name="Hibbett D.S."/>
        </authorList>
    </citation>
    <scope>NUCLEOTIDE SEQUENCE [LARGE SCALE GENOMIC DNA]</scope>
    <source>
        <strain evidence="2 3">3A-2</strain>
    </source>
</reference>
<evidence type="ECO:0000313" key="3">
    <source>
        <dbReference type="Proteomes" id="UP000250043"/>
    </source>
</evidence>
<dbReference type="OrthoDB" id="3358956at2759"/>
<protein>
    <recommendedName>
        <fullName evidence="4">Origin recognition complex subunit 6</fullName>
    </recommendedName>
</protein>
<organism evidence="2 3">
    <name type="scientific">Obba rivulosa</name>
    <dbReference type="NCBI Taxonomy" id="1052685"/>
    <lineage>
        <taxon>Eukaryota</taxon>
        <taxon>Fungi</taxon>
        <taxon>Dikarya</taxon>
        <taxon>Basidiomycota</taxon>
        <taxon>Agaricomycotina</taxon>
        <taxon>Agaricomycetes</taxon>
        <taxon>Polyporales</taxon>
        <taxon>Gelatoporiaceae</taxon>
        <taxon>Obba</taxon>
    </lineage>
</organism>
<name>A0A8E2AJB9_9APHY</name>
<feature type="region of interest" description="Disordered" evidence="1">
    <location>
        <begin position="345"/>
        <end position="404"/>
    </location>
</feature>
<dbReference type="EMBL" id="KV722575">
    <property type="protein sequence ID" value="OCH85593.1"/>
    <property type="molecule type" value="Genomic_DNA"/>
</dbReference>
<dbReference type="AlphaFoldDB" id="A0A8E2AJB9"/>
<evidence type="ECO:0000256" key="1">
    <source>
        <dbReference type="SAM" id="MobiDB-lite"/>
    </source>
</evidence>
<evidence type="ECO:0008006" key="4">
    <source>
        <dbReference type="Google" id="ProtNLM"/>
    </source>
</evidence>
<proteinExistence type="predicted"/>
<sequence length="438" mass="47987">MTSVHKDQIRKICQLQETREEAEKIYHLAASKTAPGTGFELKDSSIGLPAVCALLASRKLGNDDVNENVAQQASCLEMPKFRNAMLAVKKALASKPQRHTYSAPVVTYEAVVQAVKLGKNVNLITAWCGYVESELAQRNEDYRQAGREVTVAVFCWTCQLLKIMKVKPDVLRAKYGVSDQAYVNIISALESTCQDAAELVQEALAALKKNPKNVVLPPATTTASDVSFTLSRSLSKSPSKSAMKARMLDGSPSKTPTHKRKVVFSQDVEEAGDLPETPSKRPKFSSPLKSARLRALHEAGPSFLSPAKAIAPLPAPTPSAASTPARSSRYADDMLVEEVMAERIASTSTPSGQDVLPSTPRRRRQFTTTDASDVERSGSCGVSHAAPASSVREDMEARRPRRHRPILSDHKQWLQGDPRLAREWEEIRGRLGRVEVTF</sequence>
<evidence type="ECO:0000313" key="2">
    <source>
        <dbReference type="EMBL" id="OCH85593.1"/>
    </source>
</evidence>
<accession>A0A8E2AJB9</accession>